<feature type="compositionally biased region" description="Polar residues" evidence="2">
    <location>
        <begin position="87"/>
        <end position="99"/>
    </location>
</feature>
<dbReference type="Gene3D" id="3.30.1490.40">
    <property type="match status" value="1"/>
</dbReference>
<evidence type="ECO:0000313" key="5">
    <source>
        <dbReference type="Proteomes" id="UP001642409"/>
    </source>
</evidence>
<feature type="region of interest" description="Disordered" evidence="2">
    <location>
        <begin position="296"/>
        <end position="320"/>
    </location>
</feature>
<accession>A0AA86QN26</accession>
<keyword evidence="1" id="KW-0175">Coiled coil</keyword>
<dbReference type="EMBL" id="CATOUU010000959">
    <property type="protein sequence ID" value="CAI9962671.1"/>
    <property type="molecule type" value="Genomic_DNA"/>
</dbReference>
<dbReference type="InterPro" id="IPR035445">
    <property type="entry name" value="GYF-like_dom_sf"/>
</dbReference>
<feature type="compositionally biased region" description="Basic and acidic residues" evidence="2">
    <location>
        <begin position="308"/>
        <end position="320"/>
    </location>
</feature>
<dbReference type="AlphaFoldDB" id="A0AA86QN26"/>
<dbReference type="Proteomes" id="UP001642409">
    <property type="component" value="Unassembled WGS sequence"/>
</dbReference>
<sequence>MSDIENEENSNLWTYLDSDGTYKGPFSSHDMDTMNQNGDLQRMVVIRVKCRGFEIELNDVDYGKADFFQKQKVIDKVDTQNLTQIDSDQKISNKSNSDQNKAKSKYQKPTGMVWNREGLSEVDEYQRLTRDSLHDNECKQNINDTDPRIKMLETQLQQQKQRGETLQQNVTQLVQKIKMMQEERDQTNTDRDKSLLELLSQQKQAKNKENLLEEQIIKQKSEIIKLQTELNVIRKQVQIQQNIIDKNKDTTDNNLPNSSLLLQKEYDKQSQYEIINTDLLKDVKNGIQYERTLSHAETQTDLSQSQPIDDKNQQKTLQRDRDDDKLQRHICVDTLALEWKIQLTAEYMQIYRINDQMSKFTCICILLYNSLIIYYFQI</sequence>
<reference evidence="4 5" key="2">
    <citation type="submission" date="2024-07" db="EMBL/GenBank/DDBJ databases">
        <authorList>
            <person name="Akdeniz Z."/>
        </authorList>
    </citation>
    <scope>NUCLEOTIDE SEQUENCE [LARGE SCALE GENOMIC DNA]</scope>
</reference>
<feature type="region of interest" description="Disordered" evidence="2">
    <location>
        <begin position="87"/>
        <end position="108"/>
    </location>
</feature>
<gene>
    <name evidence="4" type="ORF">HINF_LOCUS32874</name>
    <name evidence="3" type="ORF">HINF_LOCUS50316</name>
</gene>
<proteinExistence type="predicted"/>
<keyword evidence="5" id="KW-1185">Reference proteome</keyword>
<comment type="caution">
    <text evidence="3">The sequence shown here is derived from an EMBL/GenBank/DDBJ whole genome shotgun (WGS) entry which is preliminary data.</text>
</comment>
<evidence type="ECO:0000256" key="2">
    <source>
        <dbReference type="SAM" id="MobiDB-lite"/>
    </source>
</evidence>
<evidence type="ECO:0000313" key="4">
    <source>
        <dbReference type="EMBL" id="CAL6029997.1"/>
    </source>
</evidence>
<protein>
    <submittedName>
        <fullName evidence="3">GYF-like domain superfamily</fullName>
    </submittedName>
    <submittedName>
        <fullName evidence="4">GYF-like_domain superfamily</fullName>
    </submittedName>
</protein>
<evidence type="ECO:0000313" key="3">
    <source>
        <dbReference type="EMBL" id="CAI9962671.1"/>
    </source>
</evidence>
<dbReference type="EMBL" id="CAXDID020000113">
    <property type="protein sequence ID" value="CAL6029997.1"/>
    <property type="molecule type" value="Genomic_DNA"/>
</dbReference>
<organism evidence="3">
    <name type="scientific">Hexamita inflata</name>
    <dbReference type="NCBI Taxonomy" id="28002"/>
    <lineage>
        <taxon>Eukaryota</taxon>
        <taxon>Metamonada</taxon>
        <taxon>Diplomonadida</taxon>
        <taxon>Hexamitidae</taxon>
        <taxon>Hexamitinae</taxon>
        <taxon>Hexamita</taxon>
    </lineage>
</organism>
<feature type="coiled-coil region" evidence="1">
    <location>
        <begin position="149"/>
        <end position="229"/>
    </location>
</feature>
<name>A0AA86QN26_9EUKA</name>
<feature type="compositionally biased region" description="Polar residues" evidence="2">
    <location>
        <begin position="296"/>
        <end position="307"/>
    </location>
</feature>
<evidence type="ECO:0000256" key="1">
    <source>
        <dbReference type="SAM" id="Coils"/>
    </source>
</evidence>
<dbReference type="SUPFAM" id="SSF55277">
    <property type="entry name" value="GYF domain"/>
    <property type="match status" value="1"/>
</dbReference>
<reference evidence="3" key="1">
    <citation type="submission" date="2023-06" db="EMBL/GenBank/DDBJ databases">
        <authorList>
            <person name="Kurt Z."/>
        </authorList>
    </citation>
    <scope>NUCLEOTIDE SEQUENCE</scope>
</reference>